<dbReference type="Gramene" id="PSS11215">
    <property type="protein sequence ID" value="PSS11215"/>
    <property type="gene ID" value="CEY00_Acc15553"/>
</dbReference>
<sequence>MDHRIKAFVFVLLLSLFSAGVEGLRYGVDPPKQFNEVVMGKNMRELILTLDYGKAGPNQRHEQGKGKSGGSGGGTNG</sequence>
<evidence type="ECO:0000313" key="4">
    <source>
        <dbReference type="Proteomes" id="UP000241394"/>
    </source>
</evidence>
<feature type="compositionally biased region" description="Gly residues" evidence="1">
    <location>
        <begin position="66"/>
        <end position="77"/>
    </location>
</feature>
<reference evidence="3 4" key="1">
    <citation type="submission" date="2017-07" db="EMBL/GenBank/DDBJ databases">
        <title>An improved, manually edited Actinidia chinensis var. chinensis (kiwifruit) genome highlights the challenges associated with draft genomes and gene prediction in plants.</title>
        <authorList>
            <person name="Pilkington S."/>
            <person name="Crowhurst R."/>
            <person name="Hilario E."/>
            <person name="Nardozza S."/>
            <person name="Fraser L."/>
            <person name="Peng Y."/>
            <person name="Gunaseelan K."/>
            <person name="Simpson R."/>
            <person name="Tahir J."/>
            <person name="Deroles S."/>
            <person name="Templeton K."/>
            <person name="Luo Z."/>
            <person name="Davy M."/>
            <person name="Cheng C."/>
            <person name="Mcneilage M."/>
            <person name="Scaglione D."/>
            <person name="Liu Y."/>
            <person name="Zhang Q."/>
            <person name="Datson P."/>
            <person name="De Silva N."/>
            <person name="Gardiner S."/>
            <person name="Bassett H."/>
            <person name="Chagne D."/>
            <person name="Mccallum J."/>
            <person name="Dzierzon H."/>
            <person name="Deng C."/>
            <person name="Wang Y.-Y."/>
            <person name="Barron N."/>
            <person name="Manako K."/>
            <person name="Bowen J."/>
            <person name="Foster T."/>
            <person name="Erridge Z."/>
            <person name="Tiffin H."/>
            <person name="Waite C."/>
            <person name="Davies K."/>
            <person name="Grierson E."/>
            <person name="Laing W."/>
            <person name="Kirk R."/>
            <person name="Chen X."/>
            <person name="Wood M."/>
            <person name="Montefiori M."/>
            <person name="Brummell D."/>
            <person name="Schwinn K."/>
            <person name="Catanach A."/>
            <person name="Fullerton C."/>
            <person name="Li D."/>
            <person name="Meiyalaghan S."/>
            <person name="Nieuwenhuizen N."/>
            <person name="Read N."/>
            <person name="Prakash R."/>
            <person name="Hunter D."/>
            <person name="Zhang H."/>
            <person name="Mckenzie M."/>
            <person name="Knabel M."/>
            <person name="Harris A."/>
            <person name="Allan A."/>
            <person name="Chen A."/>
            <person name="Janssen B."/>
            <person name="Plunkett B."/>
            <person name="Dwamena C."/>
            <person name="Voogd C."/>
            <person name="Leif D."/>
            <person name="Lafferty D."/>
            <person name="Souleyre E."/>
            <person name="Varkonyi-Gasic E."/>
            <person name="Gambi F."/>
            <person name="Hanley J."/>
            <person name="Yao J.-L."/>
            <person name="Cheung J."/>
            <person name="David K."/>
            <person name="Warren B."/>
            <person name="Marsh K."/>
            <person name="Snowden K."/>
            <person name="Lin-Wang K."/>
            <person name="Brian L."/>
            <person name="Martinez-Sanchez M."/>
            <person name="Wang M."/>
            <person name="Ileperuma N."/>
            <person name="Macnee N."/>
            <person name="Campin R."/>
            <person name="Mcatee P."/>
            <person name="Drummond R."/>
            <person name="Espley R."/>
            <person name="Ireland H."/>
            <person name="Wu R."/>
            <person name="Atkinson R."/>
            <person name="Karunairetnam S."/>
            <person name="Bulley S."/>
            <person name="Chunkath S."/>
            <person name="Hanley Z."/>
            <person name="Storey R."/>
            <person name="Thrimawithana A."/>
            <person name="Thomson S."/>
            <person name="David C."/>
            <person name="Testolin R."/>
        </authorList>
    </citation>
    <scope>NUCLEOTIDE SEQUENCE [LARGE SCALE GENOMIC DNA]</scope>
    <source>
        <strain evidence="4">cv. Red5</strain>
        <tissue evidence="3">Young leaf</tissue>
    </source>
</reference>
<feature type="chain" id="PRO_5015320669" evidence="2">
    <location>
        <begin position="24"/>
        <end position="77"/>
    </location>
</feature>
<dbReference type="AlphaFoldDB" id="A0A2R6QMQ8"/>
<dbReference type="PANTHER" id="PTHR34467:SF3">
    <property type="entry name" value="PROTEIN, PUTATIVE-RELATED"/>
    <property type="match status" value="1"/>
</dbReference>
<dbReference type="PANTHER" id="PTHR34467">
    <property type="entry name" value="TRANSMEMBRANE PROTEIN"/>
    <property type="match status" value="1"/>
</dbReference>
<evidence type="ECO:0000313" key="3">
    <source>
        <dbReference type="EMBL" id="PSS11215.1"/>
    </source>
</evidence>
<dbReference type="OMA" id="DMREVLM"/>
<proteinExistence type="predicted"/>
<reference evidence="4" key="2">
    <citation type="journal article" date="2018" name="BMC Genomics">
        <title>A manually annotated Actinidia chinensis var. chinensis (kiwifruit) genome highlights the challenges associated with draft genomes and gene prediction in plants.</title>
        <authorList>
            <person name="Pilkington S.M."/>
            <person name="Crowhurst R."/>
            <person name="Hilario E."/>
            <person name="Nardozza S."/>
            <person name="Fraser L."/>
            <person name="Peng Y."/>
            <person name="Gunaseelan K."/>
            <person name="Simpson R."/>
            <person name="Tahir J."/>
            <person name="Deroles S.C."/>
            <person name="Templeton K."/>
            <person name="Luo Z."/>
            <person name="Davy M."/>
            <person name="Cheng C."/>
            <person name="McNeilage M."/>
            <person name="Scaglione D."/>
            <person name="Liu Y."/>
            <person name="Zhang Q."/>
            <person name="Datson P."/>
            <person name="De Silva N."/>
            <person name="Gardiner S.E."/>
            <person name="Bassett H."/>
            <person name="Chagne D."/>
            <person name="McCallum J."/>
            <person name="Dzierzon H."/>
            <person name="Deng C."/>
            <person name="Wang Y.Y."/>
            <person name="Barron L."/>
            <person name="Manako K."/>
            <person name="Bowen J."/>
            <person name="Foster T.M."/>
            <person name="Erridge Z.A."/>
            <person name="Tiffin H."/>
            <person name="Waite C.N."/>
            <person name="Davies K.M."/>
            <person name="Grierson E.P."/>
            <person name="Laing W.A."/>
            <person name="Kirk R."/>
            <person name="Chen X."/>
            <person name="Wood M."/>
            <person name="Montefiori M."/>
            <person name="Brummell D.A."/>
            <person name="Schwinn K.E."/>
            <person name="Catanach A."/>
            <person name="Fullerton C."/>
            <person name="Li D."/>
            <person name="Meiyalaghan S."/>
            <person name="Nieuwenhuizen N."/>
            <person name="Read N."/>
            <person name="Prakash R."/>
            <person name="Hunter D."/>
            <person name="Zhang H."/>
            <person name="McKenzie M."/>
            <person name="Knabel M."/>
            <person name="Harris A."/>
            <person name="Allan A.C."/>
            <person name="Gleave A."/>
            <person name="Chen A."/>
            <person name="Janssen B.J."/>
            <person name="Plunkett B."/>
            <person name="Ampomah-Dwamena C."/>
            <person name="Voogd C."/>
            <person name="Leif D."/>
            <person name="Lafferty D."/>
            <person name="Souleyre E.J.F."/>
            <person name="Varkonyi-Gasic E."/>
            <person name="Gambi F."/>
            <person name="Hanley J."/>
            <person name="Yao J.L."/>
            <person name="Cheung J."/>
            <person name="David K.M."/>
            <person name="Warren B."/>
            <person name="Marsh K."/>
            <person name="Snowden K.C."/>
            <person name="Lin-Wang K."/>
            <person name="Brian L."/>
            <person name="Martinez-Sanchez M."/>
            <person name="Wang M."/>
            <person name="Ileperuma N."/>
            <person name="Macnee N."/>
            <person name="Campin R."/>
            <person name="McAtee P."/>
            <person name="Drummond R.S.M."/>
            <person name="Espley R.V."/>
            <person name="Ireland H.S."/>
            <person name="Wu R."/>
            <person name="Atkinson R.G."/>
            <person name="Karunairetnam S."/>
            <person name="Bulley S."/>
            <person name="Chunkath S."/>
            <person name="Hanley Z."/>
            <person name="Storey R."/>
            <person name="Thrimawithana A.H."/>
            <person name="Thomson S."/>
            <person name="David C."/>
            <person name="Testolin R."/>
            <person name="Huang H."/>
            <person name="Hellens R.P."/>
            <person name="Schaffer R.J."/>
        </authorList>
    </citation>
    <scope>NUCLEOTIDE SEQUENCE [LARGE SCALE GENOMIC DNA]</scope>
    <source>
        <strain evidence="4">cv. Red5</strain>
    </source>
</reference>
<accession>A0A2R6QMQ8</accession>
<dbReference type="OrthoDB" id="1681778at2759"/>
<dbReference type="Proteomes" id="UP000241394">
    <property type="component" value="Chromosome LG14"/>
</dbReference>
<name>A0A2R6QMQ8_ACTCC</name>
<evidence type="ECO:0000256" key="1">
    <source>
        <dbReference type="SAM" id="MobiDB-lite"/>
    </source>
</evidence>
<keyword evidence="4" id="KW-1185">Reference proteome</keyword>
<protein>
    <submittedName>
        <fullName evidence="3">Actin-related protein</fullName>
    </submittedName>
</protein>
<comment type="caution">
    <text evidence="3">The sequence shown here is derived from an EMBL/GenBank/DDBJ whole genome shotgun (WGS) entry which is preliminary data.</text>
</comment>
<evidence type="ECO:0000256" key="2">
    <source>
        <dbReference type="SAM" id="SignalP"/>
    </source>
</evidence>
<gene>
    <name evidence="3" type="ORF">CEY00_Acc15553</name>
</gene>
<dbReference type="InParanoid" id="A0A2R6QMQ8"/>
<feature type="signal peptide" evidence="2">
    <location>
        <begin position="1"/>
        <end position="23"/>
    </location>
</feature>
<keyword evidence="2" id="KW-0732">Signal</keyword>
<organism evidence="3 4">
    <name type="scientific">Actinidia chinensis var. chinensis</name>
    <name type="common">Chinese soft-hair kiwi</name>
    <dbReference type="NCBI Taxonomy" id="1590841"/>
    <lineage>
        <taxon>Eukaryota</taxon>
        <taxon>Viridiplantae</taxon>
        <taxon>Streptophyta</taxon>
        <taxon>Embryophyta</taxon>
        <taxon>Tracheophyta</taxon>
        <taxon>Spermatophyta</taxon>
        <taxon>Magnoliopsida</taxon>
        <taxon>eudicotyledons</taxon>
        <taxon>Gunneridae</taxon>
        <taxon>Pentapetalae</taxon>
        <taxon>asterids</taxon>
        <taxon>Ericales</taxon>
        <taxon>Actinidiaceae</taxon>
        <taxon>Actinidia</taxon>
    </lineage>
</organism>
<dbReference type="EMBL" id="NKQK01000014">
    <property type="protein sequence ID" value="PSS11215.1"/>
    <property type="molecule type" value="Genomic_DNA"/>
</dbReference>
<feature type="region of interest" description="Disordered" evidence="1">
    <location>
        <begin position="54"/>
        <end position="77"/>
    </location>
</feature>